<sequence length="541" mass="60486">MDSLSLFAAVIGLLVGMLMVWLTTRNRTSATSDQDQAERAVELATARERLRALDAERLQLIGAQEELKAQAVELRDALDDACNERAQLSERALRVRVLEEKLAEVERNLAETRRQSADLREDSGRVNAELRAERATVGLLRGELQSEKAQRAAAEQRANRLDSELAELTTRLDAERSQGEEKLNLLLQAREVLANQFKSLANDILEEKAKRFTEQNQANIGQLLEPLKTKLQEFQGKVEEVYVQEGKDRSALAEQVRHLMDLNHSLSQDAKNLTRALKGSGKAQGNWGELVLERVLEASGLRKGEEYEVQESHHRADGTRAQPDVVLHLPEDRHLVVDAKASLTAYEDYASAEDEGDRQAAIKRHLDSVRTHIKGLSDRNYQLLYGLKSLDFVLMFVPIEPAFMLAVTHDRELFMDAWQRNVLLVSPSTLLFVVRTVAHLWRQEAQSRNAQEIARRGAELYDKLVGFVVDLESLGNRLRQAQRDYDEAHGKLTGGRGNLIRQAEMLKQLGVKPSKALPTALVEVAGEGSGETAAVVAIPSV</sequence>
<comment type="function">
    <text evidence="1">Involved in DNA recombination.</text>
</comment>
<dbReference type="GO" id="GO:0006310">
    <property type="term" value="P:DNA recombination"/>
    <property type="evidence" value="ECO:0007669"/>
    <property type="project" value="UniProtKB-KW"/>
</dbReference>
<evidence type="ECO:0000256" key="2">
    <source>
        <dbReference type="ARBA" id="ARBA00009840"/>
    </source>
</evidence>
<keyword evidence="8" id="KW-1185">Reference proteome</keyword>
<dbReference type="InterPro" id="IPR003798">
    <property type="entry name" value="DNA_recombination_RmuC"/>
</dbReference>
<dbReference type="RefSeq" id="WP_034951454.1">
    <property type="nucleotide sequence ID" value="NZ_JDST02000077.1"/>
</dbReference>
<keyword evidence="6" id="KW-1133">Transmembrane helix</keyword>
<gene>
    <name evidence="7" type="primary">rmuC</name>
    <name evidence="7" type="ORF">AW06_003230</name>
</gene>
<keyword evidence="4" id="KW-0233">DNA recombination</keyword>
<keyword evidence="3 5" id="KW-0175">Coiled coil</keyword>
<dbReference type="Proteomes" id="UP000021315">
    <property type="component" value="Unassembled WGS sequence"/>
</dbReference>
<evidence type="ECO:0000256" key="3">
    <source>
        <dbReference type="ARBA" id="ARBA00023054"/>
    </source>
</evidence>
<proteinExistence type="inferred from homology"/>
<dbReference type="AlphaFoldDB" id="A0A080MES0"/>
<evidence type="ECO:0000313" key="8">
    <source>
        <dbReference type="Proteomes" id="UP000021315"/>
    </source>
</evidence>
<evidence type="ECO:0000256" key="6">
    <source>
        <dbReference type="SAM" id="Phobius"/>
    </source>
</evidence>
<comment type="caution">
    <text evidence="7">The sequence shown here is derived from an EMBL/GenBank/DDBJ whole genome shotgun (WGS) entry which is preliminary data.</text>
</comment>
<evidence type="ECO:0000256" key="5">
    <source>
        <dbReference type="SAM" id="Coils"/>
    </source>
</evidence>
<dbReference type="Pfam" id="PF02646">
    <property type="entry name" value="RmuC"/>
    <property type="match status" value="1"/>
</dbReference>
<feature type="coiled-coil region" evidence="5">
    <location>
        <begin position="64"/>
        <end position="178"/>
    </location>
</feature>
<keyword evidence="6" id="KW-0472">Membrane</keyword>
<protein>
    <submittedName>
        <fullName evidence="7">DNA recombination protein RmuC</fullName>
    </submittedName>
</protein>
<name>A0A080MES0_9PROT</name>
<evidence type="ECO:0000313" key="7">
    <source>
        <dbReference type="EMBL" id="KFB75689.1"/>
    </source>
</evidence>
<evidence type="ECO:0000256" key="4">
    <source>
        <dbReference type="ARBA" id="ARBA00023172"/>
    </source>
</evidence>
<dbReference type="PANTHER" id="PTHR30563">
    <property type="entry name" value="DNA RECOMBINATION PROTEIN RMUC"/>
    <property type="match status" value="1"/>
</dbReference>
<organism evidence="7 8">
    <name type="scientific">Candidatus Accumulibacter cognatus</name>
    <dbReference type="NCBI Taxonomy" id="2954383"/>
    <lineage>
        <taxon>Bacteria</taxon>
        <taxon>Pseudomonadati</taxon>
        <taxon>Pseudomonadota</taxon>
        <taxon>Betaproteobacteria</taxon>
        <taxon>Candidatus Accumulibacter</taxon>
    </lineage>
</organism>
<keyword evidence="6" id="KW-0812">Transmembrane</keyword>
<dbReference type="PANTHER" id="PTHR30563:SF0">
    <property type="entry name" value="DNA RECOMBINATION PROTEIN RMUC"/>
    <property type="match status" value="1"/>
</dbReference>
<comment type="similarity">
    <text evidence="2">Belongs to the RmuC family.</text>
</comment>
<accession>A0A080MES0</accession>
<reference evidence="7" key="1">
    <citation type="submission" date="2014-02" db="EMBL/GenBank/DDBJ databases">
        <title>Expanding our view of genomic diversity in Candidatus Accumulibacter clades.</title>
        <authorList>
            <person name="Skennerton C.T."/>
            <person name="Barr J.J."/>
            <person name="Slater F.R."/>
            <person name="Bond P.L."/>
            <person name="Tyson G.W."/>
        </authorList>
    </citation>
    <scope>NUCLEOTIDE SEQUENCE [LARGE SCALE GENOMIC DNA]</scope>
</reference>
<dbReference type="STRING" id="1453999.AW06_003230"/>
<evidence type="ECO:0000256" key="1">
    <source>
        <dbReference type="ARBA" id="ARBA00003416"/>
    </source>
</evidence>
<dbReference type="EMBL" id="JDST02000077">
    <property type="protein sequence ID" value="KFB75689.1"/>
    <property type="molecule type" value="Genomic_DNA"/>
</dbReference>
<feature type="transmembrane region" description="Helical" evidence="6">
    <location>
        <begin position="6"/>
        <end position="24"/>
    </location>
</feature>